<dbReference type="Gene3D" id="2.50.20.20">
    <property type="match status" value="1"/>
</dbReference>
<proteinExistence type="predicted"/>
<sequence length="321" mass="32458">MYGFTARRTAGALLAGGALVAVAACGPLGSSASGEKNGTDGTGAKAAASPSATGGDSALSGAAHAVQALDLVKKAASGVHSAKVESTVSIGTTMSIDYKGAIDWGTGMRGEMTATYTGGAVAEQLKDAGLPPSMVGRYLPDAYYVNMGDAMAAQLGGKHWIKYTYDDFAKLTGGAGSFLKDAVKNNDPVKSVDAALAAPNTANLGADTVRGVPATHYRATLTAQELTGKAAGNLTAADRQALKETLDKSGITTETIDLWVSKDNLPVETSVTATATSGATPGVIKTQTFYSDFGVAVSVKAPSAFDTTDFADLLKQGQQSS</sequence>
<evidence type="ECO:0008006" key="5">
    <source>
        <dbReference type="Google" id="ProtNLM"/>
    </source>
</evidence>
<dbReference type="EMBL" id="JAATEJ010000038">
    <property type="protein sequence ID" value="NJP48026.1"/>
    <property type="molecule type" value="Genomic_DNA"/>
</dbReference>
<dbReference type="Proteomes" id="UP000734511">
    <property type="component" value="Unassembled WGS sequence"/>
</dbReference>
<dbReference type="RefSeq" id="WP_167986857.1">
    <property type="nucleotide sequence ID" value="NZ_JAATEJ010000038.1"/>
</dbReference>
<protein>
    <recommendedName>
        <fullName evidence="5">Lipoprotein</fullName>
    </recommendedName>
</protein>
<feature type="chain" id="PRO_5046325146" description="Lipoprotein" evidence="2">
    <location>
        <begin position="24"/>
        <end position="321"/>
    </location>
</feature>
<gene>
    <name evidence="3" type="ORF">HCN08_32180</name>
</gene>
<dbReference type="PROSITE" id="PS51257">
    <property type="entry name" value="PROKAR_LIPOPROTEIN"/>
    <property type="match status" value="1"/>
</dbReference>
<feature type="region of interest" description="Disordered" evidence="1">
    <location>
        <begin position="32"/>
        <end position="51"/>
    </location>
</feature>
<reference evidence="3 4" key="1">
    <citation type="submission" date="2020-03" db="EMBL/GenBank/DDBJ databases">
        <title>WGS of actinomycetes isolated from Thailand.</title>
        <authorList>
            <person name="Thawai C."/>
        </authorList>
    </citation>
    <scope>NUCLEOTIDE SEQUENCE [LARGE SCALE GENOMIC DNA]</scope>
    <source>
        <strain evidence="3 4">PRB2-1</strain>
    </source>
</reference>
<accession>A0ABX0ZZS8</accession>
<evidence type="ECO:0000313" key="4">
    <source>
        <dbReference type="Proteomes" id="UP000734511"/>
    </source>
</evidence>
<evidence type="ECO:0000256" key="1">
    <source>
        <dbReference type="SAM" id="MobiDB-lite"/>
    </source>
</evidence>
<feature type="signal peptide" evidence="2">
    <location>
        <begin position="1"/>
        <end position="23"/>
    </location>
</feature>
<comment type="caution">
    <text evidence="3">The sequence shown here is derived from an EMBL/GenBank/DDBJ whole genome shotgun (WGS) entry which is preliminary data.</text>
</comment>
<keyword evidence="4" id="KW-1185">Reference proteome</keyword>
<keyword evidence="2" id="KW-0732">Signal</keyword>
<name>A0ABX0ZZS8_9ACTN</name>
<organism evidence="3 4">
    <name type="scientific">Actinacidiphila epipremni</name>
    <dbReference type="NCBI Taxonomy" id="2053013"/>
    <lineage>
        <taxon>Bacteria</taxon>
        <taxon>Bacillati</taxon>
        <taxon>Actinomycetota</taxon>
        <taxon>Actinomycetes</taxon>
        <taxon>Kitasatosporales</taxon>
        <taxon>Streptomycetaceae</taxon>
        <taxon>Actinacidiphila</taxon>
    </lineage>
</organism>
<evidence type="ECO:0000256" key="2">
    <source>
        <dbReference type="SAM" id="SignalP"/>
    </source>
</evidence>
<evidence type="ECO:0000313" key="3">
    <source>
        <dbReference type="EMBL" id="NJP48026.1"/>
    </source>
</evidence>